<protein>
    <submittedName>
        <fullName evidence="2">Uncharacterized protein</fullName>
    </submittedName>
</protein>
<reference evidence="2 3" key="1">
    <citation type="submission" date="2018-01" db="EMBL/GenBank/DDBJ databases">
        <authorList>
            <person name="Clerissi C."/>
        </authorList>
    </citation>
    <scope>NUCLEOTIDE SEQUENCE [LARGE SCALE GENOMIC DNA]</scope>
    <source>
        <strain evidence="2">Cupriavidus taiwanensis STM 6021</strain>
    </source>
</reference>
<dbReference type="AlphaFoldDB" id="A0A7Z7J454"/>
<accession>A0A7Z7J454</accession>
<dbReference type="Proteomes" id="UP000257139">
    <property type="component" value="Chromosome CBM2594_a"/>
</dbReference>
<sequence length="139" mass="14989">MAGGQRRARAAGHHRDHGVRRSHAGQLCQPLHDAAARRPDRDRHPARRRHGLQAAALPESWRHHAAGRGWTGRAGAARGGVRRALILDAKGFPVDTLSYKALGFHTKRTIRATVLAQKVAGLHGFTGNTGHDVSLGFSA</sequence>
<evidence type="ECO:0000313" key="2">
    <source>
        <dbReference type="EMBL" id="SPC06195.1"/>
    </source>
</evidence>
<feature type="region of interest" description="Disordered" evidence="1">
    <location>
        <begin position="1"/>
        <end position="57"/>
    </location>
</feature>
<feature type="compositionally biased region" description="Basic and acidic residues" evidence="1">
    <location>
        <begin position="34"/>
        <end position="43"/>
    </location>
</feature>
<name>A0A7Z7J454_9BURK</name>
<gene>
    <name evidence="2" type="ORF">CBM2594_A10157</name>
</gene>
<feature type="compositionally biased region" description="Basic residues" evidence="1">
    <location>
        <begin position="1"/>
        <end position="23"/>
    </location>
</feature>
<organism evidence="2 3">
    <name type="scientific">Cupriavidus taiwanensis</name>
    <dbReference type="NCBI Taxonomy" id="164546"/>
    <lineage>
        <taxon>Bacteria</taxon>
        <taxon>Pseudomonadati</taxon>
        <taxon>Pseudomonadota</taxon>
        <taxon>Betaproteobacteria</taxon>
        <taxon>Burkholderiales</taxon>
        <taxon>Burkholderiaceae</taxon>
        <taxon>Cupriavidus</taxon>
    </lineage>
</organism>
<proteinExistence type="predicted"/>
<comment type="caution">
    <text evidence="2">The sequence shown here is derived from an EMBL/GenBank/DDBJ whole genome shotgun (WGS) entry which is preliminary data.</text>
</comment>
<dbReference type="EMBL" id="OGUU01000001">
    <property type="protein sequence ID" value="SPC06195.1"/>
    <property type="molecule type" value="Genomic_DNA"/>
</dbReference>
<evidence type="ECO:0000256" key="1">
    <source>
        <dbReference type="SAM" id="MobiDB-lite"/>
    </source>
</evidence>
<evidence type="ECO:0000313" key="3">
    <source>
        <dbReference type="Proteomes" id="UP000257139"/>
    </source>
</evidence>